<reference evidence="3" key="1">
    <citation type="submission" date="2016-10" db="EMBL/GenBank/DDBJ databases">
        <authorList>
            <person name="Varghese N."/>
            <person name="Submissions S."/>
        </authorList>
    </citation>
    <scope>NUCLEOTIDE SEQUENCE [LARGE SCALE GENOMIC DNA]</scope>
    <source>
        <strain evidence="3">DSM 6150</strain>
    </source>
</reference>
<gene>
    <name evidence="2" type="ORF">SAMN05660284_02510</name>
</gene>
<evidence type="ECO:0000313" key="2">
    <source>
        <dbReference type="EMBL" id="SFN91153.1"/>
    </source>
</evidence>
<accession>A0A1I5CW41</accession>
<dbReference type="RefSeq" id="WP_143086059.1">
    <property type="nucleotide sequence ID" value="NZ_FOVE01000021.1"/>
</dbReference>
<dbReference type="STRING" id="83765.SAMN05660284_02510"/>
<sequence length="245" mass="28060">MKRLVELIRLRNYRFVFTWSAIFICACTSSAPGHGANRLSPGDTSSSQTRPHHPGVNAPPDEDFKSLTVGDYFSCDIPREWQQPGLYAEEKKVHGITLDGPWRGEIPVRISIHYYAEHDPLYKSADHYVRLFSSTSSRGEPEESRYGLVETVTVSGREGRVFERIQNEFRPIENKVEPPGRPSVNDPKVYDRREMMAKPVPVRERFVVLAAKSGFYALRYSAHAENFQEFLPVFQRVTSSFYAKL</sequence>
<dbReference type="PROSITE" id="PS51257">
    <property type="entry name" value="PROKAR_LIPOPROTEIN"/>
    <property type="match status" value="1"/>
</dbReference>
<feature type="region of interest" description="Disordered" evidence="1">
    <location>
        <begin position="35"/>
        <end position="64"/>
    </location>
</feature>
<protein>
    <submittedName>
        <fullName evidence="2">Uncharacterized protein</fullName>
    </submittedName>
</protein>
<dbReference type="Proteomes" id="UP000242869">
    <property type="component" value="Unassembled WGS sequence"/>
</dbReference>
<proteinExistence type="predicted"/>
<evidence type="ECO:0000256" key="1">
    <source>
        <dbReference type="SAM" id="MobiDB-lite"/>
    </source>
</evidence>
<organism evidence="2 3">
    <name type="scientific">Formivibrio citricus</name>
    <dbReference type="NCBI Taxonomy" id="83765"/>
    <lineage>
        <taxon>Bacteria</taxon>
        <taxon>Pseudomonadati</taxon>
        <taxon>Pseudomonadota</taxon>
        <taxon>Betaproteobacteria</taxon>
        <taxon>Neisseriales</taxon>
        <taxon>Chitinibacteraceae</taxon>
        <taxon>Formivibrio</taxon>
    </lineage>
</organism>
<evidence type="ECO:0000313" key="3">
    <source>
        <dbReference type="Proteomes" id="UP000242869"/>
    </source>
</evidence>
<name>A0A1I5CW41_9NEIS</name>
<keyword evidence="3" id="KW-1185">Reference proteome</keyword>
<dbReference type="AlphaFoldDB" id="A0A1I5CW41"/>
<dbReference type="EMBL" id="FOVE01000021">
    <property type="protein sequence ID" value="SFN91153.1"/>
    <property type="molecule type" value="Genomic_DNA"/>
</dbReference>